<dbReference type="AlphaFoldDB" id="A0AA36J9M2"/>
<comment type="caution">
    <text evidence="2">The sequence shown here is derived from an EMBL/GenBank/DDBJ whole genome shotgun (WGS) entry which is preliminary data.</text>
</comment>
<proteinExistence type="predicted"/>
<evidence type="ECO:0000313" key="2">
    <source>
        <dbReference type="EMBL" id="CAJ1401220.1"/>
    </source>
</evidence>
<dbReference type="EMBL" id="CAUJNA010003405">
    <property type="protein sequence ID" value="CAJ1401220.1"/>
    <property type="molecule type" value="Genomic_DNA"/>
</dbReference>
<keyword evidence="3" id="KW-1185">Reference proteome</keyword>
<evidence type="ECO:0000256" key="1">
    <source>
        <dbReference type="SAM" id="MobiDB-lite"/>
    </source>
</evidence>
<feature type="region of interest" description="Disordered" evidence="1">
    <location>
        <begin position="277"/>
        <end position="297"/>
    </location>
</feature>
<reference evidence="2" key="1">
    <citation type="submission" date="2023-08" db="EMBL/GenBank/DDBJ databases">
        <authorList>
            <person name="Chen Y."/>
            <person name="Shah S."/>
            <person name="Dougan E. K."/>
            <person name="Thang M."/>
            <person name="Chan C."/>
        </authorList>
    </citation>
    <scope>NUCLEOTIDE SEQUENCE</scope>
</reference>
<dbReference type="Proteomes" id="UP001178507">
    <property type="component" value="Unassembled WGS sequence"/>
</dbReference>
<sequence length="496" mass="54526">MNQPLIASAGVPFEQGKWSTWKWLGLAILTASLCAMSIARTSAILAQPMELKSFSSHWHLSKLPQDPPSRLMFVLGMWSQPHAIDLPTKPGKVVPQSSSWDTMQGFELAKAGPFGFSLLPKAGPGGGCFANMSVTWYAKGHYKGQGDFINDAKLILDSKSSSFLTSLTLKAQFGSGYIEEAGDGPVAVLPLQVYATCRGLQQSPRIFLRGALFGNGTANLVGDGDARRRDDVMDKLGRFLLAPVHARPPFPGDAQNPTVEDLEKLLASPKAGVTTLLESSITPHPAQSERPRQRGRQRAWSASVELLSLRLSVNDFVQIINIGQKVWDLLVPHYQFTGPTFATGLPSGVKTHDDWDQLDGWYVHKLSFKQTWGGDGGSLLTHYTQISYDCKGRYHGRGAYIDNFEAGMFHPSAPHYGTITGMVSIGNPINAGTEQHPVAMLPLTQHVRASGAWFYDDIIVEMPFYVYATCRMVVPEASCHVHFNTPVRKRCEHKEF</sequence>
<name>A0AA36J9M2_9DINO</name>
<organism evidence="2 3">
    <name type="scientific">Effrenium voratum</name>
    <dbReference type="NCBI Taxonomy" id="2562239"/>
    <lineage>
        <taxon>Eukaryota</taxon>
        <taxon>Sar</taxon>
        <taxon>Alveolata</taxon>
        <taxon>Dinophyceae</taxon>
        <taxon>Suessiales</taxon>
        <taxon>Symbiodiniaceae</taxon>
        <taxon>Effrenium</taxon>
    </lineage>
</organism>
<protein>
    <submittedName>
        <fullName evidence="2">Uncharacterized protein</fullName>
    </submittedName>
</protein>
<gene>
    <name evidence="2" type="ORF">EVOR1521_LOCUS24410</name>
</gene>
<accession>A0AA36J9M2</accession>
<evidence type="ECO:0000313" key="3">
    <source>
        <dbReference type="Proteomes" id="UP001178507"/>
    </source>
</evidence>